<reference evidence="2" key="3">
    <citation type="journal article" date="2017" name="Nature">
        <title>Genome sequence of the progenitor of the wheat D genome Aegilops tauschii.</title>
        <authorList>
            <person name="Luo M.C."/>
            <person name="Gu Y.Q."/>
            <person name="Puiu D."/>
            <person name="Wang H."/>
            <person name="Twardziok S.O."/>
            <person name="Deal K.R."/>
            <person name="Huo N."/>
            <person name="Zhu T."/>
            <person name="Wang L."/>
            <person name="Wang Y."/>
            <person name="McGuire P.E."/>
            <person name="Liu S."/>
            <person name="Long H."/>
            <person name="Ramasamy R.K."/>
            <person name="Rodriguez J.C."/>
            <person name="Van S.L."/>
            <person name="Yuan L."/>
            <person name="Wang Z."/>
            <person name="Xia Z."/>
            <person name="Xiao L."/>
            <person name="Anderson O.D."/>
            <person name="Ouyang S."/>
            <person name="Liang Y."/>
            <person name="Zimin A.V."/>
            <person name="Pertea G."/>
            <person name="Qi P."/>
            <person name="Bennetzen J.L."/>
            <person name="Dai X."/>
            <person name="Dawson M.W."/>
            <person name="Muller H.G."/>
            <person name="Kugler K."/>
            <person name="Rivarola-Duarte L."/>
            <person name="Spannagl M."/>
            <person name="Mayer K.F.X."/>
            <person name="Lu F.H."/>
            <person name="Bevan M.W."/>
            <person name="Leroy P."/>
            <person name="Li P."/>
            <person name="You F.M."/>
            <person name="Sun Q."/>
            <person name="Liu Z."/>
            <person name="Lyons E."/>
            <person name="Wicker T."/>
            <person name="Salzberg S.L."/>
            <person name="Devos K.M."/>
            <person name="Dvorak J."/>
        </authorList>
    </citation>
    <scope>NUCLEOTIDE SEQUENCE [LARGE SCALE GENOMIC DNA]</scope>
    <source>
        <strain evidence="2">cv. AL8/78</strain>
    </source>
</reference>
<reference evidence="2" key="4">
    <citation type="submission" date="2019-03" db="UniProtKB">
        <authorList>
            <consortium name="EnsemblPlants"/>
        </authorList>
    </citation>
    <scope>IDENTIFICATION</scope>
</reference>
<name>A0A453NT70_AEGTS</name>
<organism evidence="2 3">
    <name type="scientific">Aegilops tauschii subsp. strangulata</name>
    <name type="common">Goatgrass</name>
    <dbReference type="NCBI Taxonomy" id="200361"/>
    <lineage>
        <taxon>Eukaryota</taxon>
        <taxon>Viridiplantae</taxon>
        <taxon>Streptophyta</taxon>
        <taxon>Embryophyta</taxon>
        <taxon>Tracheophyta</taxon>
        <taxon>Spermatophyta</taxon>
        <taxon>Magnoliopsida</taxon>
        <taxon>Liliopsida</taxon>
        <taxon>Poales</taxon>
        <taxon>Poaceae</taxon>
        <taxon>BOP clade</taxon>
        <taxon>Pooideae</taxon>
        <taxon>Triticodae</taxon>
        <taxon>Triticeae</taxon>
        <taxon>Triticinae</taxon>
        <taxon>Aegilops</taxon>
    </lineage>
</organism>
<dbReference type="AlphaFoldDB" id="A0A453NT70"/>
<feature type="region of interest" description="Disordered" evidence="1">
    <location>
        <begin position="70"/>
        <end position="101"/>
    </location>
</feature>
<sequence>PQCLIRSLPSRFCTVRRRPPFFSARPPPWPIRETVLDSVAAYHHQQRMRRRFRKSLSCPLHKAHRRCSGILLDRNPKSPPTRPSAATHQSPSSPRLDAHRRNLARCSTRTSIHLVASSRARKLGTTSGSWRPWSSGMGQSTCGGRTRAPAPPQQVCVASDLR</sequence>
<feature type="region of interest" description="Disordered" evidence="1">
    <location>
        <begin position="117"/>
        <end position="162"/>
    </location>
</feature>
<proteinExistence type="predicted"/>
<evidence type="ECO:0000313" key="3">
    <source>
        <dbReference type="Proteomes" id="UP000015105"/>
    </source>
</evidence>
<feature type="compositionally biased region" description="Polar residues" evidence="1">
    <location>
        <begin position="84"/>
        <end position="93"/>
    </location>
</feature>
<reference evidence="2" key="5">
    <citation type="journal article" date="2021" name="G3 (Bethesda)">
        <title>Aegilops tauschii genome assembly Aet v5.0 features greater sequence contiguity and improved annotation.</title>
        <authorList>
            <person name="Wang L."/>
            <person name="Zhu T."/>
            <person name="Rodriguez J.C."/>
            <person name="Deal K.R."/>
            <person name="Dubcovsky J."/>
            <person name="McGuire P.E."/>
            <person name="Lux T."/>
            <person name="Spannagl M."/>
            <person name="Mayer K.F.X."/>
            <person name="Baldrich P."/>
            <person name="Meyers B.C."/>
            <person name="Huo N."/>
            <person name="Gu Y.Q."/>
            <person name="Zhou H."/>
            <person name="Devos K.M."/>
            <person name="Bennetzen J.L."/>
            <person name="Unver T."/>
            <person name="Budak H."/>
            <person name="Gulick P.J."/>
            <person name="Galiba G."/>
            <person name="Kalapos B."/>
            <person name="Nelson D.R."/>
            <person name="Li P."/>
            <person name="You F.M."/>
            <person name="Luo M.C."/>
            <person name="Dvorak J."/>
        </authorList>
    </citation>
    <scope>NUCLEOTIDE SEQUENCE [LARGE SCALE GENOMIC DNA]</scope>
    <source>
        <strain evidence="2">cv. AL8/78</strain>
    </source>
</reference>
<reference evidence="3" key="1">
    <citation type="journal article" date="2014" name="Science">
        <title>Ancient hybridizations among the ancestral genomes of bread wheat.</title>
        <authorList>
            <consortium name="International Wheat Genome Sequencing Consortium,"/>
            <person name="Marcussen T."/>
            <person name="Sandve S.R."/>
            <person name="Heier L."/>
            <person name="Spannagl M."/>
            <person name="Pfeifer M."/>
            <person name="Jakobsen K.S."/>
            <person name="Wulff B.B."/>
            <person name="Steuernagel B."/>
            <person name="Mayer K.F."/>
            <person name="Olsen O.A."/>
        </authorList>
    </citation>
    <scope>NUCLEOTIDE SEQUENCE [LARGE SCALE GENOMIC DNA]</scope>
    <source>
        <strain evidence="3">cv. AL8/78</strain>
    </source>
</reference>
<protein>
    <submittedName>
        <fullName evidence="2">Uncharacterized protein</fullName>
    </submittedName>
</protein>
<accession>A0A453NT70</accession>
<dbReference type="EnsemblPlants" id="AET6Gv20469800.1">
    <property type="protein sequence ID" value="AET6Gv20469800.1"/>
    <property type="gene ID" value="AET6Gv20469800"/>
</dbReference>
<evidence type="ECO:0000313" key="2">
    <source>
        <dbReference type="EnsemblPlants" id="AET6Gv20469800.1"/>
    </source>
</evidence>
<dbReference type="Gramene" id="AET6Gv20469800.1">
    <property type="protein sequence ID" value="AET6Gv20469800.1"/>
    <property type="gene ID" value="AET6Gv20469800"/>
</dbReference>
<keyword evidence="3" id="KW-1185">Reference proteome</keyword>
<dbReference type="Proteomes" id="UP000015105">
    <property type="component" value="Chromosome 6D"/>
</dbReference>
<evidence type="ECO:0000256" key="1">
    <source>
        <dbReference type="SAM" id="MobiDB-lite"/>
    </source>
</evidence>
<reference evidence="3" key="2">
    <citation type="journal article" date="2017" name="Nat. Plants">
        <title>The Aegilops tauschii genome reveals multiple impacts of transposons.</title>
        <authorList>
            <person name="Zhao G."/>
            <person name="Zou C."/>
            <person name="Li K."/>
            <person name="Wang K."/>
            <person name="Li T."/>
            <person name="Gao L."/>
            <person name="Zhang X."/>
            <person name="Wang H."/>
            <person name="Yang Z."/>
            <person name="Liu X."/>
            <person name="Jiang W."/>
            <person name="Mao L."/>
            <person name="Kong X."/>
            <person name="Jiao Y."/>
            <person name="Jia J."/>
        </authorList>
    </citation>
    <scope>NUCLEOTIDE SEQUENCE [LARGE SCALE GENOMIC DNA]</scope>
    <source>
        <strain evidence="3">cv. AL8/78</strain>
    </source>
</reference>